<keyword evidence="5" id="KW-0597">Phosphoprotein</keyword>
<dbReference type="SMART" id="SM00220">
    <property type="entry name" value="S_TKc"/>
    <property type="match status" value="1"/>
</dbReference>
<evidence type="ECO:0000256" key="4">
    <source>
        <dbReference type="ARBA" id="ARBA00022527"/>
    </source>
</evidence>
<dbReference type="GO" id="GO:0042771">
    <property type="term" value="P:intrinsic apoptotic signaling pathway in response to DNA damage by p53 class mediator"/>
    <property type="evidence" value="ECO:0007669"/>
    <property type="project" value="TreeGrafter"/>
</dbReference>
<feature type="compositionally biased region" description="Basic residues" evidence="18">
    <location>
        <begin position="800"/>
        <end position="811"/>
    </location>
</feature>
<evidence type="ECO:0000256" key="11">
    <source>
        <dbReference type="ARBA" id="ARBA00023015"/>
    </source>
</evidence>
<dbReference type="CDD" id="cd14211">
    <property type="entry name" value="STKc_HIPK"/>
    <property type="match status" value="1"/>
</dbReference>
<dbReference type="GO" id="GO:0003714">
    <property type="term" value="F:transcription corepressor activity"/>
    <property type="evidence" value="ECO:0007669"/>
    <property type="project" value="TreeGrafter"/>
</dbReference>
<evidence type="ECO:0000256" key="1">
    <source>
        <dbReference type="ARBA" id="ARBA00004123"/>
    </source>
</evidence>
<dbReference type="InterPro" id="IPR008271">
    <property type="entry name" value="Ser/Thr_kinase_AS"/>
</dbReference>
<comment type="similarity">
    <text evidence="16">Belongs to the protein kinase superfamily. CMGC Ser/Thr protein kinase family. HIPK subfamily.</text>
</comment>
<keyword evidence="9 17" id="KW-0067">ATP-binding</keyword>
<keyword evidence="12" id="KW-0804">Transcription</keyword>
<evidence type="ECO:0000256" key="3">
    <source>
        <dbReference type="ARBA" id="ARBA00022499"/>
    </source>
</evidence>
<evidence type="ECO:0000256" key="14">
    <source>
        <dbReference type="ARBA" id="ARBA00047899"/>
    </source>
</evidence>
<organism evidence="20 21">
    <name type="scientific">Cyclopterus lumpus</name>
    <name type="common">Lumpsucker</name>
    <dbReference type="NCBI Taxonomy" id="8103"/>
    <lineage>
        <taxon>Eukaryota</taxon>
        <taxon>Metazoa</taxon>
        <taxon>Chordata</taxon>
        <taxon>Craniata</taxon>
        <taxon>Vertebrata</taxon>
        <taxon>Euteleostomi</taxon>
        <taxon>Actinopterygii</taxon>
        <taxon>Neopterygii</taxon>
        <taxon>Teleostei</taxon>
        <taxon>Neoteleostei</taxon>
        <taxon>Acanthomorphata</taxon>
        <taxon>Eupercaria</taxon>
        <taxon>Perciformes</taxon>
        <taxon>Cottioidei</taxon>
        <taxon>Cottales</taxon>
        <taxon>Cyclopteridae</taxon>
        <taxon>Cyclopterus</taxon>
    </lineage>
</organism>
<dbReference type="InterPro" id="IPR011009">
    <property type="entry name" value="Kinase-like_dom_sf"/>
</dbReference>
<dbReference type="GO" id="GO:0005524">
    <property type="term" value="F:ATP binding"/>
    <property type="evidence" value="ECO:0007669"/>
    <property type="project" value="UniProtKB-UniRule"/>
</dbReference>
<evidence type="ECO:0000256" key="8">
    <source>
        <dbReference type="ARBA" id="ARBA00022777"/>
    </source>
</evidence>
<dbReference type="InterPro" id="IPR050494">
    <property type="entry name" value="Ser_Thr_dual-spec_kinase"/>
</dbReference>
<evidence type="ECO:0000256" key="18">
    <source>
        <dbReference type="SAM" id="MobiDB-lite"/>
    </source>
</evidence>
<feature type="region of interest" description="Disordered" evidence="18">
    <location>
        <begin position="789"/>
        <end position="847"/>
    </location>
</feature>
<reference evidence="20" key="2">
    <citation type="submission" date="2025-09" db="UniProtKB">
        <authorList>
            <consortium name="Ensembl"/>
        </authorList>
    </citation>
    <scope>IDENTIFICATION</scope>
</reference>
<keyword evidence="3" id="KW-1017">Isopeptide bond</keyword>
<keyword evidence="13" id="KW-0539">Nucleus</keyword>
<dbReference type="GO" id="GO:0045944">
    <property type="term" value="P:positive regulation of transcription by RNA polymerase II"/>
    <property type="evidence" value="ECO:0007669"/>
    <property type="project" value="TreeGrafter"/>
</dbReference>
<dbReference type="InterPro" id="IPR000719">
    <property type="entry name" value="Prot_kinase_dom"/>
</dbReference>
<evidence type="ECO:0000256" key="7">
    <source>
        <dbReference type="ARBA" id="ARBA00022741"/>
    </source>
</evidence>
<evidence type="ECO:0000256" key="2">
    <source>
        <dbReference type="ARBA" id="ARBA00012513"/>
    </source>
</evidence>
<dbReference type="Ensembl" id="ENSCLMT00005031193.1">
    <property type="protein sequence ID" value="ENSCLMP00005029846.1"/>
    <property type="gene ID" value="ENSCLMG00005013052.1"/>
</dbReference>
<keyword evidence="21" id="KW-1185">Reference proteome</keyword>
<keyword evidence="10" id="KW-0832">Ubl conjugation</keyword>
<evidence type="ECO:0000313" key="21">
    <source>
        <dbReference type="Proteomes" id="UP000694565"/>
    </source>
</evidence>
<comment type="subcellular location">
    <subcellularLocation>
        <location evidence="1">Nucleus</location>
    </subcellularLocation>
</comment>
<keyword evidence="7 17" id="KW-0547">Nucleotide-binding</keyword>
<evidence type="ECO:0000259" key="19">
    <source>
        <dbReference type="PROSITE" id="PS50011"/>
    </source>
</evidence>
<dbReference type="PROSITE" id="PS00107">
    <property type="entry name" value="PROTEIN_KINASE_ATP"/>
    <property type="match status" value="1"/>
</dbReference>
<dbReference type="EC" id="2.7.11.1" evidence="2"/>
<evidence type="ECO:0000256" key="17">
    <source>
        <dbReference type="PROSITE-ProRule" id="PRU10141"/>
    </source>
</evidence>
<dbReference type="Proteomes" id="UP000694565">
    <property type="component" value="Unplaced"/>
</dbReference>
<dbReference type="FunFam" id="3.30.200.20:FF:000022">
    <property type="entry name" value="Homeodomain-interacting protein kinase 2 isoform 1"/>
    <property type="match status" value="1"/>
</dbReference>
<accession>A0A8C2ZMJ2</accession>
<dbReference type="Pfam" id="PF00069">
    <property type="entry name" value="Pkinase"/>
    <property type="match status" value="1"/>
</dbReference>
<feature type="domain" description="Protein kinase" evidence="19">
    <location>
        <begin position="199"/>
        <end position="527"/>
    </location>
</feature>
<dbReference type="GO" id="GO:0016605">
    <property type="term" value="C:PML body"/>
    <property type="evidence" value="ECO:0007669"/>
    <property type="project" value="TreeGrafter"/>
</dbReference>
<evidence type="ECO:0000256" key="10">
    <source>
        <dbReference type="ARBA" id="ARBA00022843"/>
    </source>
</evidence>
<protein>
    <recommendedName>
        <fullName evidence="2">non-specific serine/threonine protein kinase</fullName>
        <ecNumber evidence="2">2.7.11.1</ecNumber>
    </recommendedName>
</protein>
<dbReference type="GO" id="GO:0007224">
    <property type="term" value="P:smoothened signaling pathway"/>
    <property type="evidence" value="ECO:0007669"/>
    <property type="project" value="TreeGrafter"/>
</dbReference>
<dbReference type="GO" id="GO:0003713">
    <property type="term" value="F:transcription coactivator activity"/>
    <property type="evidence" value="ECO:0007669"/>
    <property type="project" value="TreeGrafter"/>
</dbReference>
<reference evidence="20" key="1">
    <citation type="submission" date="2025-08" db="UniProtKB">
        <authorList>
            <consortium name="Ensembl"/>
        </authorList>
    </citation>
    <scope>IDENTIFICATION</scope>
</reference>
<feature type="compositionally biased region" description="Low complexity" evidence="18">
    <location>
        <begin position="821"/>
        <end position="833"/>
    </location>
</feature>
<gene>
    <name evidence="20" type="primary">hipk2</name>
</gene>
<dbReference type="Gene3D" id="1.10.510.10">
    <property type="entry name" value="Transferase(Phosphotransferase) domain 1"/>
    <property type="match status" value="1"/>
</dbReference>
<comment type="catalytic activity">
    <reaction evidence="15">
        <text>L-seryl-[protein] + ATP = O-phospho-L-seryl-[protein] + ADP + H(+)</text>
        <dbReference type="Rhea" id="RHEA:17989"/>
        <dbReference type="Rhea" id="RHEA-COMP:9863"/>
        <dbReference type="Rhea" id="RHEA-COMP:11604"/>
        <dbReference type="ChEBI" id="CHEBI:15378"/>
        <dbReference type="ChEBI" id="CHEBI:29999"/>
        <dbReference type="ChEBI" id="CHEBI:30616"/>
        <dbReference type="ChEBI" id="CHEBI:83421"/>
        <dbReference type="ChEBI" id="CHEBI:456216"/>
        <dbReference type="EC" id="2.7.11.1"/>
    </reaction>
</comment>
<dbReference type="PROSITE" id="PS50011">
    <property type="entry name" value="PROTEIN_KINASE_DOM"/>
    <property type="match status" value="1"/>
</dbReference>
<evidence type="ECO:0000256" key="12">
    <source>
        <dbReference type="ARBA" id="ARBA00023163"/>
    </source>
</evidence>
<name>A0A8C2ZMJ2_CYCLU</name>
<dbReference type="GeneTree" id="ENSGT00940000157742"/>
<dbReference type="FunFam" id="1.10.510.10:FF:000029">
    <property type="entry name" value="Homeodomain-interacting protein kinase 2 isoform 1"/>
    <property type="match status" value="1"/>
</dbReference>
<dbReference type="GO" id="GO:0004713">
    <property type="term" value="F:protein tyrosine kinase activity"/>
    <property type="evidence" value="ECO:0007669"/>
    <property type="project" value="TreeGrafter"/>
</dbReference>
<feature type="binding site" evidence="17">
    <location>
        <position position="228"/>
    </location>
    <ligand>
        <name>ATP</name>
        <dbReference type="ChEBI" id="CHEBI:30616"/>
    </ligand>
</feature>
<dbReference type="PANTHER" id="PTHR24058">
    <property type="entry name" value="DUAL SPECIFICITY PROTEIN KINASE"/>
    <property type="match status" value="1"/>
</dbReference>
<evidence type="ECO:0000256" key="13">
    <source>
        <dbReference type="ARBA" id="ARBA00023242"/>
    </source>
</evidence>
<evidence type="ECO:0000256" key="15">
    <source>
        <dbReference type="ARBA" id="ARBA00048679"/>
    </source>
</evidence>
<dbReference type="Gene3D" id="3.30.200.20">
    <property type="entry name" value="Phosphorylase Kinase, domain 1"/>
    <property type="match status" value="1"/>
</dbReference>
<dbReference type="PROSITE" id="PS00108">
    <property type="entry name" value="PROTEIN_KINASE_ST"/>
    <property type="match status" value="1"/>
</dbReference>
<dbReference type="PANTHER" id="PTHR24058:SF53">
    <property type="entry name" value="HOMEODOMAIN-INTERACTING PROTEIN KINASE 2"/>
    <property type="match status" value="1"/>
</dbReference>
<evidence type="ECO:0000256" key="16">
    <source>
        <dbReference type="ARBA" id="ARBA00061380"/>
    </source>
</evidence>
<dbReference type="AlphaFoldDB" id="A0A8C2ZMJ2"/>
<dbReference type="GO" id="GO:0005737">
    <property type="term" value="C:cytoplasm"/>
    <property type="evidence" value="ECO:0007669"/>
    <property type="project" value="UniProtKB-ARBA"/>
</dbReference>
<evidence type="ECO:0000256" key="5">
    <source>
        <dbReference type="ARBA" id="ARBA00022553"/>
    </source>
</evidence>
<dbReference type="GO" id="GO:0004674">
    <property type="term" value="F:protein serine/threonine kinase activity"/>
    <property type="evidence" value="ECO:0007669"/>
    <property type="project" value="UniProtKB-KW"/>
</dbReference>
<sequence length="889" mass="97970">MASQVQVFSPHTVQSSAFFSVKKLKVEQSCNWDMTGYGTHSKVYSHNSSKNLSATGPLGINSSLQVASSTLPYDQALIFPASTGHIVVASASSTSGTLGGVGGVVGVHNLTRRSTVSLLDTYQRCGLKRKSEELDNNSSVQIIEEHGPPMIQNGAASGATVATVAAATSTATSKNSGSNSEGDYQLVQHEVLCSMTNTYEVLEFLGRGTFGQVVKCWKRGTNEIVAIKILKNHPSYARQGQIEVSILARLSTENADDYNFVRAYECFQHKNHTCLVFEMLEQNLYDFLKQNKFSPLPLKYIRPVLQQVATALMKLRSLGLIHADLKPENIMLVDPSRQPYRVKVIDFGSASHVSKAVCSTYLQSRYYRAPEIILGLPFCEAIDMWSLGCVIAELFLGWPLYPGASEYDQTRYISQTQGLPAEYLLSAGTKTTRFFNRDPDSTYPLWRLKTQEDHEGETGIKSKEARKYIFNCLDDMAQVNMSSDLEGSEMLAEKADRREFIDLLTKMLTIDADKRITPIETLNHPFVTMSHLLDFPHSTHVKSCFQNMEICKRRVNMYDTVNQSKTPFITHVAPNTSTNLTMTFNNQLNTATNLVPSNNNATLSFASPDVSILNYQSALYQPSAASMAAVAQRSMPLQPGAPQLCAARPDPFQQALIVCPPGFQGLQASPSKHTSYSVRMENAVPIVTQAPGAQPLQIQPGLLTQQAWPSGTQQILLPPAWQQLTHTSVQHATVIPDSMSSTQPLANWRNSHPHGSHYNPIMQQPALLAGHVTLPSNQTLNVGVAHVMRQPSTNNNSTSKKNKHSSSKQRKNVISCVTVHDSPNSDCSSNNSPYTMESRPPNNNSYDTKTTILDNYNNGNPRTIIIPPFKTQSSEVPNECERLMPGKGV</sequence>
<keyword evidence="4" id="KW-0723">Serine/threonine-protein kinase</keyword>
<keyword evidence="8" id="KW-0418">Kinase</keyword>
<evidence type="ECO:0000256" key="9">
    <source>
        <dbReference type="ARBA" id="ARBA00022840"/>
    </source>
</evidence>
<keyword evidence="6" id="KW-0808">Transferase</keyword>
<comment type="catalytic activity">
    <reaction evidence="14">
        <text>L-threonyl-[protein] + ATP = O-phospho-L-threonyl-[protein] + ADP + H(+)</text>
        <dbReference type="Rhea" id="RHEA:46608"/>
        <dbReference type="Rhea" id="RHEA-COMP:11060"/>
        <dbReference type="Rhea" id="RHEA-COMP:11605"/>
        <dbReference type="ChEBI" id="CHEBI:15378"/>
        <dbReference type="ChEBI" id="CHEBI:30013"/>
        <dbReference type="ChEBI" id="CHEBI:30616"/>
        <dbReference type="ChEBI" id="CHEBI:61977"/>
        <dbReference type="ChEBI" id="CHEBI:456216"/>
        <dbReference type="EC" id="2.7.11.1"/>
    </reaction>
</comment>
<dbReference type="GO" id="GO:0046332">
    <property type="term" value="F:SMAD binding"/>
    <property type="evidence" value="ECO:0007669"/>
    <property type="project" value="TreeGrafter"/>
</dbReference>
<dbReference type="SUPFAM" id="SSF56112">
    <property type="entry name" value="Protein kinase-like (PK-like)"/>
    <property type="match status" value="1"/>
</dbReference>
<evidence type="ECO:0000256" key="6">
    <source>
        <dbReference type="ARBA" id="ARBA00022679"/>
    </source>
</evidence>
<evidence type="ECO:0000313" key="20">
    <source>
        <dbReference type="Ensembl" id="ENSCLMP00005029846.1"/>
    </source>
</evidence>
<proteinExistence type="inferred from homology"/>
<dbReference type="InterPro" id="IPR017441">
    <property type="entry name" value="Protein_kinase_ATP_BS"/>
</dbReference>
<keyword evidence="11" id="KW-0805">Transcription regulation</keyword>